<evidence type="ECO:0000256" key="1">
    <source>
        <dbReference type="ARBA" id="ARBA00022741"/>
    </source>
</evidence>
<reference evidence="5 6" key="1">
    <citation type="submission" date="2020-04" db="EMBL/GenBank/DDBJ databases">
        <authorList>
            <person name="Zhang R."/>
            <person name="Schippers A."/>
        </authorList>
    </citation>
    <scope>NUCLEOTIDE SEQUENCE [LARGE SCALE GENOMIC DNA]</scope>
    <source>
        <strain evidence="5 6">DSM 109850</strain>
    </source>
</reference>
<dbReference type="PROSITE" id="PS00455">
    <property type="entry name" value="AMP_BINDING"/>
    <property type="match status" value="1"/>
</dbReference>
<dbReference type="Gene3D" id="3.40.50.12780">
    <property type="entry name" value="N-terminal domain of ligase-like"/>
    <property type="match status" value="1"/>
</dbReference>
<keyword evidence="5" id="KW-0436">Ligase</keyword>
<accession>A0A7Y0L4Y6</accession>
<dbReference type="InterPro" id="IPR020845">
    <property type="entry name" value="AMP-binding_CS"/>
</dbReference>
<dbReference type="Proteomes" id="UP000533476">
    <property type="component" value="Unassembled WGS sequence"/>
</dbReference>
<evidence type="ECO:0000256" key="2">
    <source>
        <dbReference type="ARBA" id="ARBA00022840"/>
    </source>
</evidence>
<feature type="transmembrane region" description="Helical" evidence="3">
    <location>
        <begin position="600"/>
        <end position="622"/>
    </location>
</feature>
<dbReference type="InterPro" id="IPR042099">
    <property type="entry name" value="ANL_N_sf"/>
</dbReference>
<dbReference type="Pfam" id="PF23562">
    <property type="entry name" value="AMP-binding_C_3"/>
    <property type="match status" value="1"/>
</dbReference>
<keyword evidence="2" id="KW-0067">ATP-binding</keyword>
<dbReference type="GO" id="GO:0004467">
    <property type="term" value="F:long-chain fatty acid-CoA ligase activity"/>
    <property type="evidence" value="ECO:0007669"/>
    <property type="project" value="TreeGrafter"/>
</dbReference>
<evidence type="ECO:0000256" key="3">
    <source>
        <dbReference type="SAM" id="Phobius"/>
    </source>
</evidence>
<keyword evidence="3" id="KW-0812">Transmembrane</keyword>
<dbReference type="PANTHER" id="PTHR43272:SF33">
    <property type="entry name" value="AMP-BINDING DOMAIN-CONTAINING PROTEIN-RELATED"/>
    <property type="match status" value="1"/>
</dbReference>
<dbReference type="SUPFAM" id="SSF56801">
    <property type="entry name" value="Acetyl-CoA synthetase-like"/>
    <property type="match status" value="1"/>
</dbReference>
<dbReference type="AlphaFoldDB" id="A0A7Y0L4Y6"/>
<name>A0A7Y0L4Y6_9FIRM</name>
<keyword evidence="6" id="KW-1185">Reference proteome</keyword>
<dbReference type="GO" id="GO:0005524">
    <property type="term" value="F:ATP binding"/>
    <property type="evidence" value="ECO:0007669"/>
    <property type="project" value="UniProtKB-KW"/>
</dbReference>
<feature type="domain" description="AMP-dependent synthetase/ligase" evidence="4">
    <location>
        <begin position="11"/>
        <end position="411"/>
    </location>
</feature>
<keyword evidence="3" id="KW-1133">Transmembrane helix</keyword>
<organism evidence="5 6">
    <name type="scientific">Sulfobacillus harzensis</name>
    <dbReference type="NCBI Taxonomy" id="2729629"/>
    <lineage>
        <taxon>Bacteria</taxon>
        <taxon>Bacillati</taxon>
        <taxon>Bacillota</taxon>
        <taxon>Clostridia</taxon>
        <taxon>Eubacteriales</taxon>
        <taxon>Clostridiales Family XVII. Incertae Sedis</taxon>
        <taxon>Sulfobacillus</taxon>
    </lineage>
</organism>
<keyword evidence="1" id="KW-0547">Nucleotide-binding</keyword>
<dbReference type="EMBL" id="JABBVZ010000050">
    <property type="protein sequence ID" value="NMP23399.1"/>
    <property type="molecule type" value="Genomic_DNA"/>
</dbReference>
<protein>
    <submittedName>
        <fullName evidence="5">Long-chain fatty acid--CoA ligase</fullName>
    </submittedName>
</protein>
<dbReference type="PANTHER" id="PTHR43272">
    <property type="entry name" value="LONG-CHAIN-FATTY-ACID--COA LIGASE"/>
    <property type="match status" value="1"/>
</dbReference>
<comment type="caution">
    <text evidence="5">The sequence shown here is derived from an EMBL/GenBank/DDBJ whole genome shotgun (WGS) entry which is preliminary data.</text>
</comment>
<sequence length="623" mass="68202">MVVQNLVGRVQQAAERWPEHSAQRYWNGQTWESRTYAELAGVIQSIAQGLKRLGVGVGDRVGLISATRPEWVIADLAVLTLDAVTVPIYPSVPADQVAYIVEDAGMKWVIAENERLAAKVPSGIQVIVIEPPSHGAARSFWSLASYQSSEMLIPAHGRDDLATLVYTSGTTGLPKGVMLSHGNILSNIEDIEAVLAEVPNAEVTPRDVVLSFLPLSHILERMTHLFFLGQGAEVAYARSTDHLPEDMKAVRPTLMVSVPRVFEKIYTQVWATVHGQSPTRQRLFELAVNLGRARYQRLSTGQSVSGWMNAAYGFFDRLVFEQIRQAVGGRLRMVISGGAPLASEIGQFFFAVGVPVLEGYGLTETSPVLAVNVLPVPRYGTVGRPLPRVQIAIAADGEILARGPNISAGYWNRPEDTRAAFQDGWFHTGDVGQLTGDGYLKVTDRKKYLLVLSTGKNVAPQAVEQKLILSPLIEQAVVLGNRKKFVSALLFLEPGEVARWAQKEEKPGDYGDWLQDPDLMAYVMKEVERVSEGLAPFERPKKVRFIPKPLSQEAGDLTPSLKVKLPVVESKYQALIESMYTDGSVAEARIPAPSTRRANWMPGTLLAVLAGVVVALLIRFAIG</sequence>
<dbReference type="GO" id="GO:0016020">
    <property type="term" value="C:membrane"/>
    <property type="evidence" value="ECO:0007669"/>
    <property type="project" value="TreeGrafter"/>
</dbReference>
<proteinExistence type="predicted"/>
<dbReference type="CDD" id="cd05907">
    <property type="entry name" value="VL_LC_FACS_like"/>
    <property type="match status" value="1"/>
</dbReference>
<dbReference type="Pfam" id="PF00501">
    <property type="entry name" value="AMP-binding"/>
    <property type="match status" value="1"/>
</dbReference>
<evidence type="ECO:0000313" key="5">
    <source>
        <dbReference type="EMBL" id="NMP23399.1"/>
    </source>
</evidence>
<keyword evidence="3" id="KW-0472">Membrane</keyword>
<evidence type="ECO:0000313" key="6">
    <source>
        <dbReference type="Proteomes" id="UP000533476"/>
    </source>
</evidence>
<gene>
    <name evidence="5" type="ORF">HIJ39_13720</name>
</gene>
<dbReference type="InterPro" id="IPR000873">
    <property type="entry name" value="AMP-dep_synth/lig_dom"/>
</dbReference>
<evidence type="ECO:0000259" key="4">
    <source>
        <dbReference type="Pfam" id="PF00501"/>
    </source>
</evidence>